<feature type="domain" description="F5/8 type C" evidence="1">
    <location>
        <begin position="1"/>
        <end position="111"/>
    </location>
</feature>
<dbReference type="Proteomes" id="UP000734511">
    <property type="component" value="Unassembled WGS sequence"/>
</dbReference>
<accession>A0ABX0ZLX6</accession>
<dbReference type="SUPFAM" id="SSF49785">
    <property type="entry name" value="Galactose-binding domain-like"/>
    <property type="match status" value="2"/>
</dbReference>
<proteinExistence type="predicted"/>
<name>A0ABX0ZLX6_9ACTN</name>
<dbReference type="InterPro" id="IPR008979">
    <property type="entry name" value="Galactose-bd-like_sf"/>
</dbReference>
<dbReference type="InterPro" id="IPR000421">
    <property type="entry name" value="FA58C"/>
</dbReference>
<dbReference type="PANTHER" id="PTHR40469">
    <property type="entry name" value="SECRETED GLYCOSYL HYDROLASE"/>
    <property type="match status" value="1"/>
</dbReference>
<dbReference type="Gene3D" id="2.60.120.260">
    <property type="entry name" value="Galactose-binding domain-like"/>
    <property type="match status" value="2"/>
</dbReference>
<dbReference type="PROSITE" id="PS50022">
    <property type="entry name" value="FA58C_3"/>
    <property type="match status" value="2"/>
</dbReference>
<gene>
    <name evidence="2" type="ORF">HCN08_08960</name>
</gene>
<evidence type="ECO:0000313" key="3">
    <source>
        <dbReference type="Proteomes" id="UP000734511"/>
    </source>
</evidence>
<reference evidence="2 3" key="1">
    <citation type="submission" date="2020-03" db="EMBL/GenBank/DDBJ databases">
        <title>WGS of actinomycetes isolated from Thailand.</title>
        <authorList>
            <person name="Thawai C."/>
        </authorList>
    </citation>
    <scope>NUCLEOTIDE SEQUENCE [LARGE SCALE GENOMIC DNA]</scope>
    <source>
        <strain evidence="2 3">PRB2-1</strain>
    </source>
</reference>
<organism evidence="2 3">
    <name type="scientific">Actinacidiphila epipremni</name>
    <dbReference type="NCBI Taxonomy" id="2053013"/>
    <lineage>
        <taxon>Bacteria</taxon>
        <taxon>Bacillati</taxon>
        <taxon>Actinomycetota</taxon>
        <taxon>Actinomycetes</taxon>
        <taxon>Kitasatosporales</taxon>
        <taxon>Streptomycetaceae</taxon>
        <taxon>Actinacidiphila</taxon>
    </lineage>
</organism>
<evidence type="ECO:0000313" key="2">
    <source>
        <dbReference type="EMBL" id="NJP43527.1"/>
    </source>
</evidence>
<comment type="caution">
    <text evidence="2">The sequence shown here is derived from an EMBL/GenBank/DDBJ whole genome shotgun (WGS) entry which is preliminary data.</text>
</comment>
<dbReference type="PANTHER" id="PTHR40469:SF2">
    <property type="entry name" value="GALACTOSE-BINDING DOMAIN-LIKE SUPERFAMILY PROTEIN"/>
    <property type="match status" value="1"/>
</dbReference>
<protein>
    <submittedName>
        <fullName evidence="2">Discoidin domain-containing protein</fullName>
    </submittedName>
</protein>
<dbReference type="EMBL" id="JAATEJ010000005">
    <property type="protein sequence ID" value="NJP43527.1"/>
    <property type="molecule type" value="Genomic_DNA"/>
</dbReference>
<dbReference type="Pfam" id="PF00754">
    <property type="entry name" value="F5_F8_type_C"/>
    <property type="match status" value="2"/>
</dbReference>
<evidence type="ECO:0000259" key="1">
    <source>
        <dbReference type="PROSITE" id="PS50022"/>
    </source>
</evidence>
<feature type="domain" description="F5/8 type C" evidence="1">
    <location>
        <begin position="112"/>
        <end position="250"/>
    </location>
</feature>
<sequence>MFDGNTATRWSTGVPMANGQSFTLDMGAAKSIDRVVMDSAGSASDYARGYQVYTSTDGTNFGSPVATGTGTAAQVTANFTPTTARYVKVVQTGSSSSWWSIAELNVFTDGSTGGTGSTGAVLPRTGWTATASSSGGGDVPANALDGSTATRWSSGKPMAGGESFTLDLGAAKTFAKLTMDSAGSASDYARGYQVYTSTDGTNFGSPIATGAGTAAQVTVNFTPVTARYVKVVQTGTSSSWWSIAEVNLYD</sequence>
<keyword evidence="3" id="KW-1185">Reference proteome</keyword>